<dbReference type="EMBL" id="CAXAMM010040017">
    <property type="protein sequence ID" value="CAK9090562.1"/>
    <property type="molecule type" value="Genomic_DNA"/>
</dbReference>
<keyword evidence="8" id="KW-1185">Reference proteome</keyword>
<accession>A0ABP0QUH9</accession>
<dbReference type="InterPro" id="IPR050839">
    <property type="entry name" value="Rho-assoc_Ser/Thr_Kinase"/>
</dbReference>
<evidence type="ECO:0000256" key="1">
    <source>
        <dbReference type="ARBA" id="ARBA00022553"/>
    </source>
</evidence>
<evidence type="ECO:0000256" key="2">
    <source>
        <dbReference type="ARBA" id="ARBA00047899"/>
    </source>
</evidence>
<keyword evidence="6" id="KW-0472">Membrane</keyword>
<feature type="transmembrane region" description="Helical" evidence="6">
    <location>
        <begin position="447"/>
        <end position="472"/>
    </location>
</feature>
<dbReference type="PANTHER" id="PTHR22988:SF71">
    <property type="entry name" value="CITRON RHO-INTERACTING KINASE"/>
    <property type="match status" value="1"/>
</dbReference>
<feature type="compositionally biased region" description="Basic and acidic residues" evidence="5">
    <location>
        <begin position="910"/>
        <end position="924"/>
    </location>
</feature>
<keyword evidence="4" id="KW-0175">Coiled coil</keyword>
<feature type="transmembrane region" description="Helical" evidence="6">
    <location>
        <begin position="367"/>
        <end position="386"/>
    </location>
</feature>
<organism evidence="7 8">
    <name type="scientific">Durusdinium trenchii</name>
    <dbReference type="NCBI Taxonomy" id="1381693"/>
    <lineage>
        <taxon>Eukaryota</taxon>
        <taxon>Sar</taxon>
        <taxon>Alveolata</taxon>
        <taxon>Dinophyceae</taxon>
        <taxon>Suessiales</taxon>
        <taxon>Symbiodiniaceae</taxon>
        <taxon>Durusdinium</taxon>
    </lineage>
</organism>
<keyword evidence="1" id="KW-0597">Phosphoprotein</keyword>
<evidence type="ECO:0000256" key="5">
    <source>
        <dbReference type="SAM" id="MobiDB-lite"/>
    </source>
</evidence>
<feature type="coiled-coil region" evidence="4">
    <location>
        <begin position="642"/>
        <end position="680"/>
    </location>
</feature>
<comment type="catalytic activity">
    <reaction evidence="3">
        <text>L-seryl-[protein] + ATP = O-phospho-L-seryl-[protein] + ADP + H(+)</text>
        <dbReference type="Rhea" id="RHEA:17989"/>
        <dbReference type="Rhea" id="RHEA-COMP:9863"/>
        <dbReference type="Rhea" id="RHEA-COMP:11604"/>
        <dbReference type="ChEBI" id="CHEBI:15378"/>
        <dbReference type="ChEBI" id="CHEBI:29999"/>
        <dbReference type="ChEBI" id="CHEBI:30616"/>
        <dbReference type="ChEBI" id="CHEBI:83421"/>
        <dbReference type="ChEBI" id="CHEBI:456216"/>
        <dbReference type="EC" id="2.7.11.1"/>
    </reaction>
</comment>
<reference evidence="7 8" key="1">
    <citation type="submission" date="2024-02" db="EMBL/GenBank/DDBJ databases">
        <authorList>
            <person name="Chen Y."/>
            <person name="Shah S."/>
            <person name="Dougan E. K."/>
            <person name="Thang M."/>
            <person name="Chan C."/>
        </authorList>
    </citation>
    <scope>NUCLEOTIDE SEQUENCE [LARGE SCALE GENOMIC DNA]</scope>
</reference>
<dbReference type="Proteomes" id="UP001642464">
    <property type="component" value="Unassembled WGS sequence"/>
</dbReference>
<feature type="coiled-coil region" evidence="4">
    <location>
        <begin position="527"/>
        <end position="598"/>
    </location>
</feature>
<comment type="catalytic activity">
    <reaction evidence="2">
        <text>L-threonyl-[protein] + ATP = O-phospho-L-threonyl-[protein] + ADP + H(+)</text>
        <dbReference type="Rhea" id="RHEA:46608"/>
        <dbReference type="Rhea" id="RHEA-COMP:11060"/>
        <dbReference type="Rhea" id="RHEA-COMP:11605"/>
        <dbReference type="ChEBI" id="CHEBI:15378"/>
        <dbReference type="ChEBI" id="CHEBI:30013"/>
        <dbReference type="ChEBI" id="CHEBI:30616"/>
        <dbReference type="ChEBI" id="CHEBI:61977"/>
        <dbReference type="ChEBI" id="CHEBI:456216"/>
        <dbReference type="EC" id="2.7.11.1"/>
    </reaction>
</comment>
<protein>
    <submittedName>
        <fullName evidence="7">Chloroplastic</fullName>
    </submittedName>
</protein>
<name>A0ABP0QUH9_9DINO</name>
<evidence type="ECO:0000256" key="6">
    <source>
        <dbReference type="SAM" id="Phobius"/>
    </source>
</evidence>
<proteinExistence type="predicted"/>
<gene>
    <name evidence="7" type="ORF">SCF082_LOCUS42708</name>
</gene>
<comment type="caution">
    <text evidence="7">The sequence shown here is derived from an EMBL/GenBank/DDBJ whole genome shotgun (WGS) entry which is preliminary data.</text>
</comment>
<keyword evidence="6" id="KW-1133">Transmembrane helix</keyword>
<evidence type="ECO:0000256" key="3">
    <source>
        <dbReference type="ARBA" id="ARBA00048679"/>
    </source>
</evidence>
<evidence type="ECO:0000313" key="7">
    <source>
        <dbReference type="EMBL" id="CAK9090562.1"/>
    </source>
</evidence>
<feature type="region of interest" description="Disordered" evidence="5">
    <location>
        <begin position="910"/>
        <end position="933"/>
    </location>
</feature>
<keyword evidence="6" id="KW-0812">Transmembrane</keyword>
<evidence type="ECO:0000313" key="8">
    <source>
        <dbReference type="Proteomes" id="UP001642464"/>
    </source>
</evidence>
<evidence type="ECO:0000256" key="4">
    <source>
        <dbReference type="SAM" id="Coils"/>
    </source>
</evidence>
<sequence length="1108" mass="124647">MSKADRKIRACAAFSDPEVVSNFVVVFTSSTMRRIGGRKEPWEMGTAGGGSFLGGARRGGAVSRLVDLIDVAGDTEVCGKASVRRIHLNSLAIHWDLMRRPFVSSPRSQRSVSGRQVVTSSASVGEGALLGLRRVFSHRMRQPVQRAQLLGAEAVGGRDPERSPFAEVAFGAAIYWTVRAAVSATDSFALRDDLFQEFIKGMKEWEQQQEMKEMQQMGEERSWDALFLMSTPVDATPLEKKKERMRHGNWPYGQDVAPACWRMCGDMQCLMGFNGFSFLDEEMSLSVELLSGKVCVLDMLPNFLTIWALKEQLKEFHPSQDELTRKLSNVQVVLDGKKLVDMVALDFGEISISLYPYAVGVPPTESGYYFLIVWFIFIQTAVRNKAGRAGCANAAPFYVRFHSSQAILISMLLGVPQQVFFAVLNPWESGLWVQTFMCAGNHIDRTIRYHSMVSIFLFIMGLLIWCCPALGLNAVMKRQMTMPLVSEAAAKGVLSTRDMKAISTSSNGRVLRAWGEAALGTVALKVAKLEDEGLKRLSQELDELEARCALAQERQVRECRLAAQCEAHVVESQMKVELQAERQELRKLEEVVAEQVIRIQREARTRKAKEQTSRRLEHRHAKLTKALRKSPLPAGWCAAEAAASVERERQELLQTEIMLEQEHEEECAKLTRELRAQTNHEEQVIAELMPRLSFLESSAADAAQKAKECQTLRQTAGTLQKQLELCQGRVQDLEVAAESCSKYLSETSLQLNTLEQQEALLCQELDVIDAIPDDTWESLEDQEEHLAQQMKKLLKAPSLGEEVLEMSRMQKVQWQEVVDHVRSQLIGLERCEKLQASAFQLRDEVKLVSVAQESLVQRRDLLLEEISQEKSLTWYAEAEAEEELCQERAGVQELQAAVLRAEEDLSKAEEAARSRRVSSCEEPPRPPSLRADGEAHSVLSWRLRKRVPPDWRPTEACVDSPADQSSILSWRLRRRVPLETERKPPTLAKAAQAEQSSVLTWRLRKRPTVDREKHITVVFQTFDVDEEACGDEAFSRKLPQCPTGHRGYNNQSLHRPVAEAPVEVDQMISENVFREERWLTSQGVTSVLATDHGGEAQSGIQSTGAIFR</sequence>
<dbReference type="PANTHER" id="PTHR22988">
    <property type="entry name" value="MYOTONIC DYSTROPHY S/T KINASE-RELATED"/>
    <property type="match status" value="1"/>
</dbReference>